<dbReference type="PANTHER" id="PTHR47706:SF6">
    <property type="entry name" value="NMRA-LIKE FAMILY PROTEIN (AFU_ORTHOLOGUE AFUA_6G00280)"/>
    <property type="match status" value="1"/>
</dbReference>
<dbReference type="AlphaFoldDB" id="A0A0C9UFE7"/>
<evidence type="ECO:0000313" key="3">
    <source>
        <dbReference type="EMBL" id="KIJ33484.1"/>
    </source>
</evidence>
<keyword evidence="4" id="KW-1185">Reference proteome</keyword>
<protein>
    <recommendedName>
        <fullName evidence="5">NmrA-like domain-containing protein</fullName>
    </recommendedName>
</protein>
<reference evidence="3 4" key="1">
    <citation type="submission" date="2014-06" db="EMBL/GenBank/DDBJ databases">
        <title>Evolutionary Origins and Diversification of the Mycorrhizal Mutualists.</title>
        <authorList>
            <consortium name="DOE Joint Genome Institute"/>
            <consortium name="Mycorrhizal Genomics Consortium"/>
            <person name="Kohler A."/>
            <person name="Kuo A."/>
            <person name="Nagy L.G."/>
            <person name="Floudas D."/>
            <person name="Copeland A."/>
            <person name="Barry K.W."/>
            <person name="Cichocki N."/>
            <person name="Veneault-Fourrey C."/>
            <person name="LaButti K."/>
            <person name="Lindquist E.A."/>
            <person name="Lipzen A."/>
            <person name="Lundell T."/>
            <person name="Morin E."/>
            <person name="Murat C."/>
            <person name="Riley R."/>
            <person name="Ohm R."/>
            <person name="Sun H."/>
            <person name="Tunlid A."/>
            <person name="Henrissat B."/>
            <person name="Grigoriev I.V."/>
            <person name="Hibbett D.S."/>
            <person name="Martin F."/>
        </authorList>
    </citation>
    <scope>NUCLEOTIDE SEQUENCE [LARGE SCALE GENOMIC DNA]</scope>
    <source>
        <strain evidence="3 4">SS14</strain>
    </source>
</reference>
<dbReference type="HOGENOM" id="CLU_059949_0_0_1"/>
<dbReference type="Proteomes" id="UP000054279">
    <property type="component" value="Unassembled WGS sequence"/>
</dbReference>
<evidence type="ECO:0000256" key="2">
    <source>
        <dbReference type="ARBA" id="ARBA00023002"/>
    </source>
</evidence>
<evidence type="ECO:0000256" key="1">
    <source>
        <dbReference type="ARBA" id="ARBA00022857"/>
    </source>
</evidence>
<dbReference type="OrthoDB" id="5283654at2759"/>
<dbReference type="PANTHER" id="PTHR47706">
    <property type="entry name" value="NMRA-LIKE FAMILY PROTEIN"/>
    <property type="match status" value="1"/>
</dbReference>
<proteinExistence type="predicted"/>
<accession>A0A0C9UFE7</accession>
<evidence type="ECO:0008006" key="5">
    <source>
        <dbReference type="Google" id="ProtNLM"/>
    </source>
</evidence>
<keyword evidence="2" id="KW-0560">Oxidoreductase</keyword>
<gene>
    <name evidence="3" type="ORF">M422DRAFT_264591</name>
</gene>
<dbReference type="Gene3D" id="3.40.50.720">
    <property type="entry name" value="NAD(P)-binding Rossmann-like Domain"/>
    <property type="match status" value="1"/>
</dbReference>
<dbReference type="GO" id="GO:0016491">
    <property type="term" value="F:oxidoreductase activity"/>
    <property type="evidence" value="ECO:0007669"/>
    <property type="project" value="UniProtKB-KW"/>
</dbReference>
<name>A0A0C9UFE7_SPHS4</name>
<dbReference type="EMBL" id="KN837212">
    <property type="protein sequence ID" value="KIJ33484.1"/>
    <property type="molecule type" value="Genomic_DNA"/>
</dbReference>
<dbReference type="SUPFAM" id="SSF51735">
    <property type="entry name" value="NAD(P)-binding Rossmann-fold domains"/>
    <property type="match status" value="1"/>
</dbReference>
<dbReference type="InterPro" id="IPR051609">
    <property type="entry name" value="NmrA/Isoflavone_reductase-like"/>
</dbReference>
<evidence type="ECO:0000313" key="4">
    <source>
        <dbReference type="Proteomes" id="UP000054279"/>
    </source>
</evidence>
<organism evidence="3 4">
    <name type="scientific">Sphaerobolus stellatus (strain SS14)</name>
    <dbReference type="NCBI Taxonomy" id="990650"/>
    <lineage>
        <taxon>Eukaryota</taxon>
        <taxon>Fungi</taxon>
        <taxon>Dikarya</taxon>
        <taxon>Basidiomycota</taxon>
        <taxon>Agaricomycotina</taxon>
        <taxon>Agaricomycetes</taxon>
        <taxon>Phallomycetidae</taxon>
        <taxon>Geastrales</taxon>
        <taxon>Sphaerobolaceae</taxon>
        <taxon>Sphaerobolus</taxon>
    </lineage>
</organism>
<sequence length="270" mass="30001">MADAESILVLEMSELGMAVLRSIAHHPAIATVSVSVMVRPSTLATTSPAKAAELRELKSYGMNLIPGDVVNWTETELASYFQRYHTIISCTGFVGGRGVPIKLARVVHSANVKRYFPWQFGVDYDIIGYGSAQDQFDEQLDVRALLGGQEKTEWVIISTGMFTSFLFEREFGVVDVERGVVKALGGWENRVTVTSPNQVVHIAEDTVSYKDIANTLDRISDKKVTRHVWTAAELEDALRTNATDTMKKNRVVFAHGKGVSWDNDKTFNQQ</sequence>
<dbReference type="InterPro" id="IPR036291">
    <property type="entry name" value="NAD(P)-bd_dom_sf"/>
</dbReference>
<keyword evidence="1" id="KW-0521">NADP</keyword>